<dbReference type="InterPro" id="IPR022635">
    <property type="entry name" value="DNA_polIII_beta_C"/>
</dbReference>
<reference evidence="10" key="2">
    <citation type="journal article" date="2014" name="ISME J.">
        <title>Microbial stratification in low pH oxic and suboxic macroscopic growths along an acid mine drainage.</title>
        <authorList>
            <person name="Mendez-Garcia C."/>
            <person name="Mesa V."/>
            <person name="Sprenger R.R."/>
            <person name="Richter M."/>
            <person name="Diez M.S."/>
            <person name="Solano J."/>
            <person name="Bargiela R."/>
            <person name="Golyshina O.V."/>
            <person name="Manteca A."/>
            <person name="Ramos J.L."/>
            <person name="Gallego J.R."/>
            <person name="Llorente I."/>
            <person name="Martins Dos Santos V.A."/>
            <person name="Jensen O.N."/>
            <person name="Pelaez A.I."/>
            <person name="Sanchez J."/>
            <person name="Ferrer M."/>
        </authorList>
    </citation>
    <scope>NUCLEOTIDE SEQUENCE</scope>
</reference>
<evidence type="ECO:0000256" key="5">
    <source>
        <dbReference type="ARBA" id="ARBA00022695"/>
    </source>
</evidence>
<evidence type="ECO:0000256" key="8">
    <source>
        <dbReference type="ARBA" id="ARBA00023125"/>
    </source>
</evidence>
<evidence type="ECO:0000256" key="1">
    <source>
        <dbReference type="ARBA" id="ARBA00004496"/>
    </source>
</evidence>
<organism evidence="10">
    <name type="scientific">mine drainage metagenome</name>
    <dbReference type="NCBI Taxonomy" id="410659"/>
    <lineage>
        <taxon>unclassified sequences</taxon>
        <taxon>metagenomes</taxon>
        <taxon>ecological metagenomes</taxon>
    </lineage>
</organism>
<evidence type="ECO:0000256" key="7">
    <source>
        <dbReference type="ARBA" id="ARBA00022932"/>
    </source>
</evidence>
<comment type="subcellular location">
    <subcellularLocation>
        <location evidence="1">Cytoplasm</location>
    </subcellularLocation>
</comment>
<dbReference type="GO" id="GO:0003677">
    <property type="term" value="F:DNA binding"/>
    <property type="evidence" value="ECO:0007669"/>
    <property type="project" value="UniProtKB-KW"/>
</dbReference>
<dbReference type="PANTHER" id="PTHR30478">
    <property type="entry name" value="DNA POLYMERASE III SUBUNIT BETA"/>
    <property type="match status" value="1"/>
</dbReference>
<dbReference type="GO" id="GO:0003887">
    <property type="term" value="F:DNA-directed DNA polymerase activity"/>
    <property type="evidence" value="ECO:0007669"/>
    <property type="project" value="UniProtKB-KW"/>
</dbReference>
<gene>
    <name evidence="10" type="ORF">B1A_11814</name>
</gene>
<evidence type="ECO:0000256" key="4">
    <source>
        <dbReference type="ARBA" id="ARBA00022679"/>
    </source>
</evidence>
<accession>T1BRA6</accession>
<dbReference type="GO" id="GO:0008408">
    <property type="term" value="F:3'-5' exonuclease activity"/>
    <property type="evidence" value="ECO:0007669"/>
    <property type="project" value="InterPro"/>
</dbReference>
<dbReference type="Gene3D" id="3.70.10.10">
    <property type="match status" value="1"/>
</dbReference>
<comment type="similarity">
    <text evidence="2">Belongs to the beta sliding clamp family.</text>
</comment>
<dbReference type="GO" id="GO:0005737">
    <property type="term" value="C:cytoplasm"/>
    <property type="evidence" value="ECO:0007669"/>
    <property type="project" value="UniProtKB-SubCell"/>
</dbReference>
<reference evidence="10" key="1">
    <citation type="submission" date="2013-08" db="EMBL/GenBank/DDBJ databases">
        <authorList>
            <person name="Mendez C."/>
            <person name="Richter M."/>
            <person name="Ferrer M."/>
            <person name="Sanchez J."/>
        </authorList>
    </citation>
    <scope>NUCLEOTIDE SEQUENCE</scope>
</reference>
<keyword evidence="7" id="KW-0239">DNA-directed DNA polymerase</keyword>
<proteinExistence type="inferred from homology"/>
<dbReference type="PANTHER" id="PTHR30478:SF0">
    <property type="entry name" value="BETA SLIDING CLAMP"/>
    <property type="match status" value="1"/>
</dbReference>
<dbReference type="Pfam" id="PF02768">
    <property type="entry name" value="DNA_pol3_beta_3"/>
    <property type="match status" value="1"/>
</dbReference>
<evidence type="ECO:0000256" key="3">
    <source>
        <dbReference type="ARBA" id="ARBA00022490"/>
    </source>
</evidence>
<comment type="caution">
    <text evidence="10">The sequence shown here is derived from an EMBL/GenBank/DDBJ whole genome shotgun (WGS) entry which is preliminary data.</text>
</comment>
<dbReference type="AlphaFoldDB" id="T1BRA6"/>
<dbReference type="GO" id="GO:0006271">
    <property type="term" value="P:DNA strand elongation involved in DNA replication"/>
    <property type="evidence" value="ECO:0007669"/>
    <property type="project" value="TreeGrafter"/>
</dbReference>
<evidence type="ECO:0000259" key="9">
    <source>
        <dbReference type="Pfam" id="PF02768"/>
    </source>
</evidence>
<dbReference type="SUPFAM" id="SSF55979">
    <property type="entry name" value="DNA clamp"/>
    <property type="match status" value="1"/>
</dbReference>
<feature type="domain" description="DNA polymerase III beta sliding clamp C-terminal" evidence="9">
    <location>
        <begin position="54"/>
        <end position="170"/>
    </location>
</feature>
<name>T1BRA6_9ZZZZ</name>
<evidence type="ECO:0000313" key="10">
    <source>
        <dbReference type="EMBL" id="EQD55769.1"/>
    </source>
</evidence>
<keyword evidence="8" id="KW-0238">DNA-binding</keyword>
<evidence type="ECO:0000256" key="6">
    <source>
        <dbReference type="ARBA" id="ARBA00022705"/>
    </source>
</evidence>
<evidence type="ECO:0000256" key="2">
    <source>
        <dbReference type="ARBA" id="ARBA00010752"/>
    </source>
</evidence>
<keyword evidence="6" id="KW-0235">DNA replication</keyword>
<protein>
    <submittedName>
        <fullName evidence="10">DNA polymerase III, beta chain</fullName>
        <ecNumber evidence="10">2.7.7.7</ecNumber>
    </submittedName>
</protein>
<feature type="non-terminal residue" evidence="10">
    <location>
        <position position="1"/>
    </location>
</feature>
<dbReference type="InterPro" id="IPR001001">
    <property type="entry name" value="DNA_polIII_beta"/>
</dbReference>
<keyword evidence="4 10" id="KW-0808">Transferase</keyword>
<dbReference type="EMBL" id="AUZX01008490">
    <property type="protein sequence ID" value="EQD55769.1"/>
    <property type="molecule type" value="Genomic_DNA"/>
</dbReference>
<sequence>RESTVELQFRENKIFGRILPVEVPADGDKSKSPAQPTATFSALLVEGAFPPYQDVIPKDCDRKTSLNRDKLQSAVRRAALLTNDDSRSVRLNFATKVLTISGRSPDVGEAKVEMPIEFSGDSLDVGFNPQYLLDALKVAPTEDVTLELKSAAKPGLLRAGPNFLYVIMPVNLS</sequence>
<dbReference type="GO" id="GO:0009360">
    <property type="term" value="C:DNA polymerase III complex"/>
    <property type="evidence" value="ECO:0007669"/>
    <property type="project" value="InterPro"/>
</dbReference>
<keyword evidence="5 10" id="KW-0548">Nucleotidyltransferase</keyword>
<dbReference type="CDD" id="cd00140">
    <property type="entry name" value="beta_clamp"/>
    <property type="match status" value="1"/>
</dbReference>
<dbReference type="EC" id="2.7.7.7" evidence="10"/>
<keyword evidence="3" id="KW-0963">Cytoplasm</keyword>
<dbReference type="InterPro" id="IPR046938">
    <property type="entry name" value="DNA_clamp_sf"/>
</dbReference>